<proteinExistence type="predicted"/>
<dbReference type="AlphaFoldDB" id="A0A1M6JDK0"/>
<dbReference type="RefSeq" id="WP_072986576.1">
    <property type="nucleotide sequence ID" value="NZ_FQZB01000008.1"/>
</dbReference>
<organism evidence="2 3">
    <name type="scientific">Clostridium cavendishii DSM 21758</name>
    <dbReference type="NCBI Taxonomy" id="1121302"/>
    <lineage>
        <taxon>Bacteria</taxon>
        <taxon>Bacillati</taxon>
        <taxon>Bacillota</taxon>
        <taxon>Clostridia</taxon>
        <taxon>Eubacteriales</taxon>
        <taxon>Clostridiaceae</taxon>
        <taxon>Clostridium</taxon>
    </lineage>
</organism>
<dbReference type="Pfam" id="PF13786">
    <property type="entry name" value="DUF4179"/>
    <property type="match status" value="1"/>
</dbReference>
<dbReference type="Gene3D" id="2.60.40.1630">
    <property type="entry name" value="bacillus anthracis domain"/>
    <property type="match status" value="1"/>
</dbReference>
<gene>
    <name evidence="2" type="ORF">SAMN02745163_01996</name>
</gene>
<evidence type="ECO:0000313" key="3">
    <source>
        <dbReference type="Proteomes" id="UP000184310"/>
    </source>
</evidence>
<dbReference type="OrthoDB" id="2541898at2"/>
<accession>A0A1M6JDK0</accession>
<evidence type="ECO:0000313" key="2">
    <source>
        <dbReference type="EMBL" id="SHJ44720.1"/>
    </source>
</evidence>
<evidence type="ECO:0000259" key="1">
    <source>
        <dbReference type="Pfam" id="PF13786"/>
    </source>
</evidence>
<feature type="domain" description="DUF4179" evidence="1">
    <location>
        <begin position="60"/>
        <end position="145"/>
    </location>
</feature>
<sequence length="461" mass="52249">MDFEKIMDITNGVNLKEDDFKDINIELNDLELKTMEKTILVKINNHQEDNIKTKKINFFKKHSKKIAASFALVTFLGASCAFLSKPAFAENIEVFQNIYEKLGYYRDYKDYSEFIGQSKEDNGYRFTIEKLIGTPNKMLVAVKVTSLNKPFDKDAEKSIVKNLMPSVGFSFKVAKDGSGSSNIEYIDDYNAVYVFSEDIPYGKFNKRGNVTINIHSYGIEGIAPVNVNFNFKADFSKSFNKTLNLKVNKKVTVGKTETTISEISSSLLGTFLKFDEFGHEPYDQGSLAIEVDGKIYLDSNFGAGSDGAYSFFPALTYDVLNKTTSIKVIPINRADFSKEVQTSDNKYEIALKTNLKEPLKITNISGAYGEIYKIEHTADKIRVYYDAGDKTLGELSLARIYSHYKNPMPEEYNNSTTIIVKDENRKNGYYIEQKAKPDKEYFFSRSYPSVAYKAGDPLIVK</sequence>
<dbReference type="EMBL" id="FQZB01000008">
    <property type="protein sequence ID" value="SHJ44720.1"/>
    <property type="molecule type" value="Genomic_DNA"/>
</dbReference>
<dbReference type="Proteomes" id="UP000184310">
    <property type="component" value="Unassembled WGS sequence"/>
</dbReference>
<keyword evidence="3" id="KW-1185">Reference proteome</keyword>
<dbReference type="InterPro" id="IPR025436">
    <property type="entry name" value="DUF4179"/>
</dbReference>
<reference evidence="2 3" key="1">
    <citation type="submission" date="2016-11" db="EMBL/GenBank/DDBJ databases">
        <authorList>
            <person name="Jaros S."/>
            <person name="Januszkiewicz K."/>
            <person name="Wedrychowicz H."/>
        </authorList>
    </citation>
    <scope>NUCLEOTIDE SEQUENCE [LARGE SCALE GENOMIC DNA]</scope>
    <source>
        <strain evidence="2 3">DSM 21758</strain>
    </source>
</reference>
<name>A0A1M6JDK0_9CLOT</name>
<dbReference type="STRING" id="1121302.SAMN02745163_01996"/>
<protein>
    <recommendedName>
        <fullName evidence="1">DUF4179 domain-containing protein</fullName>
    </recommendedName>
</protein>